<evidence type="ECO:0000259" key="3">
    <source>
        <dbReference type="PROSITE" id="PS50157"/>
    </source>
</evidence>
<dbReference type="Gene3D" id="3.30.160.60">
    <property type="entry name" value="Classic Zinc Finger"/>
    <property type="match status" value="1"/>
</dbReference>
<dbReference type="InterPro" id="IPR013087">
    <property type="entry name" value="Znf_C2H2_type"/>
</dbReference>
<feature type="compositionally biased region" description="Acidic residues" evidence="2">
    <location>
        <begin position="149"/>
        <end position="172"/>
    </location>
</feature>
<dbReference type="InterPro" id="IPR036236">
    <property type="entry name" value="Znf_C2H2_sf"/>
</dbReference>
<evidence type="ECO:0000313" key="4">
    <source>
        <dbReference type="EMBL" id="KAH9830189.1"/>
    </source>
</evidence>
<proteinExistence type="predicted"/>
<gene>
    <name evidence="4" type="ORF">C8Q71DRAFT_381678</name>
</gene>
<feature type="region of interest" description="Disordered" evidence="2">
    <location>
        <begin position="206"/>
        <end position="437"/>
    </location>
</feature>
<dbReference type="SMART" id="SM00355">
    <property type="entry name" value="ZnF_C2H2"/>
    <property type="match status" value="2"/>
</dbReference>
<dbReference type="SUPFAM" id="SSF57667">
    <property type="entry name" value="beta-beta-alpha zinc fingers"/>
    <property type="match status" value="1"/>
</dbReference>
<feature type="domain" description="C2H2-type" evidence="3">
    <location>
        <begin position="520"/>
        <end position="550"/>
    </location>
</feature>
<dbReference type="PROSITE" id="PS00028">
    <property type="entry name" value="ZINC_FINGER_C2H2_1"/>
    <property type="match status" value="1"/>
</dbReference>
<comment type="caution">
    <text evidence="4">The sequence shown here is derived from an EMBL/GenBank/DDBJ whole genome shotgun (WGS) entry which is preliminary data.</text>
</comment>
<dbReference type="GeneID" id="71998933"/>
<name>A0ABQ8K1P6_9APHY</name>
<dbReference type="Proteomes" id="UP000814176">
    <property type="component" value="Unassembled WGS sequence"/>
</dbReference>
<keyword evidence="5" id="KW-1185">Reference proteome</keyword>
<feature type="compositionally biased region" description="Basic and acidic residues" evidence="2">
    <location>
        <begin position="367"/>
        <end position="376"/>
    </location>
</feature>
<keyword evidence="1" id="KW-0479">Metal-binding</keyword>
<dbReference type="RefSeq" id="XP_047773541.1">
    <property type="nucleotide sequence ID" value="XM_047918201.1"/>
</dbReference>
<sequence>MTKARVLLTLVPPEMLPDPDPSEFTRWHMPDSAAQREYFDSIVLSPTRKRWSRVQRKYIEAYLVDEEAERVSIYSDSEEDESYEGEYEDGSASENDDDGESEREDLAEEEVQYDEGSKDTSDDEVIRDESVELEAEATSTQLNKPAVEYESDDDWTTSSDGESESGDDEEEIVCTGHRRPFVRTVSENEPVIPDFDTLSEGLMAAEASADAPVASRPSSSRGHAPQRLPPPFLRLSSPARPPFANYGKTKPYKGVHASAGRTQHGAPESTVRAGLQTAPVAGPSKGRSMALPDAVKGVRRDLDHAKATRPVAGPSSVNKRPALDMQPPESTVLKKRKRQASVVPASSKRLRRTATPILASPSDSEEEAARVEMKLEADDEDYVPEGSSAALQRTRKRRAPIDAGQDKEPRASKRRRVKAAPAVEPETTIANAADAGEGSSPSSIACKWEGCNKFLARKDLPQHVKRDHVVVPQEYQGKPGRYDVVCLWRDCPDRVAGGADHTVRLENLKKHLHSAIGTRYLCPAAHCDKSFSRVWRLNDHIRSRHPGQKLVTSDEALQAD</sequence>
<dbReference type="EMBL" id="JADCUA010000033">
    <property type="protein sequence ID" value="KAH9830189.1"/>
    <property type="molecule type" value="Genomic_DNA"/>
</dbReference>
<keyword evidence="1" id="KW-0863">Zinc-finger</keyword>
<evidence type="ECO:0000256" key="2">
    <source>
        <dbReference type="SAM" id="MobiDB-lite"/>
    </source>
</evidence>
<feature type="compositionally biased region" description="Acidic residues" evidence="2">
    <location>
        <begin position="121"/>
        <end position="135"/>
    </location>
</feature>
<reference evidence="4 5" key="1">
    <citation type="journal article" date="2021" name="Environ. Microbiol.">
        <title>Gene family expansions and transcriptome signatures uncover fungal adaptations to wood decay.</title>
        <authorList>
            <person name="Hage H."/>
            <person name="Miyauchi S."/>
            <person name="Viragh M."/>
            <person name="Drula E."/>
            <person name="Min B."/>
            <person name="Chaduli D."/>
            <person name="Navarro D."/>
            <person name="Favel A."/>
            <person name="Norest M."/>
            <person name="Lesage-Meessen L."/>
            <person name="Balint B."/>
            <person name="Merenyi Z."/>
            <person name="de Eugenio L."/>
            <person name="Morin E."/>
            <person name="Martinez A.T."/>
            <person name="Baldrian P."/>
            <person name="Stursova M."/>
            <person name="Martinez M.J."/>
            <person name="Novotny C."/>
            <person name="Magnuson J.K."/>
            <person name="Spatafora J.W."/>
            <person name="Maurice S."/>
            <person name="Pangilinan J."/>
            <person name="Andreopoulos W."/>
            <person name="LaButti K."/>
            <person name="Hundley H."/>
            <person name="Na H."/>
            <person name="Kuo A."/>
            <person name="Barry K."/>
            <person name="Lipzen A."/>
            <person name="Henrissat B."/>
            <person name="Riley R."/>
            <person name="Ahrendt S."/>
            <person name="Nagy L.G."/>
            <person name="Grigoriev I.V."/>
            <person name="Martin F."/>
            <person name="Rosso M.N."/>
        </authorList>
    </citation>
    <scope>NUCLEOTIDE SEQUENCE [LARGE SCALE GENOMIC DNA]</scope>
    <source>
        <strain evidence="4 5">CIRM-BRFM 1785</strain>
    </source>
</reference>
<feature type="compositionally biased region" description="Acidic residues" evidence="2">
    <location>
        <begin position="76"/>
        <end position="113"/>
    </location>
</feature>
<keyword evidence="1" id="KW-0862">Zinc</keyword>
<protein>
    <recommendedName>
        <fullName evidence="3">C2H2-type domain-containing protein</fullName>
    </recommendedName>
</protein>
<evidence type="ECO:0000256" key="1">
    <source>
        <dbReference type="PROSITE-ProRule" id="PRU00042"/>
    </source>
</evidence>
<accession>A0ABQ8K1P6</accession>
<feature type="compositionally biased region" description="Basic and acidic residues" evidence="2">
    <location>
        <begin position="296"/>
        <end position="306"/>
    </location>
</feature>
<organism evidence="4 5">
    <name type="scientific">Rhodofomes roseus</name>
    <dbReference type="NCBI Taxonomy" id="34475"/>
    <lineage>
        <taxon>Eukaryota</taxon>
        <taxon>Fungi</taxon>
        <taxon>Dikarya</taxon>
        <taxon>Basidiomycota</taxon>
        <taxon>Agaricomycotina</taxon>
        <taxon>Agaricomycetes</taxon>
        <taxon>Polyporales</taxon>
        <taxon>Rhodofomes</taxon>
    </lineage>
</organism>
<evidence type="ECO:0000313" key="5">
    <source>
        <dbReference type="Proteomes" id="UP000814176"/>
    </source>
</evidence>
<feature type="region of interest" description="Disordered" evidence="2">
    <location>
        <begin position="68"/>
        <end position="180"/>
    </location>
</feature>
<dbReference type="PROSITE" id="PS50157">
    <property type="entry name" value="ZINC_FINGER_C2H2_2"/>
    <property type="match status" value="1"/>
</dbReference>